<feature type="compositionally biased region" description="Pro residues" evidence="1">
    <location>
        <begin position="110"/>
        <end position="123"/>
    </location>
</feature>
<protein>
    <submittedName>
        <fullName evidence="4">Unannotated protein</fullName>
    </submittedName>
</protein>
<sequence>MAEASNKFDYTKLNTLAVVSLASAATLFGAPAAVISGHISLAQLKDSNENGRWMAITGLVVGYVGIAIGLVATVVNVVLRVRHGAGFMDDDMHMHMNWRDHMRPDDQFPQPFPTDPMPDPTVTPMPGTN</sequence>
<dbReference type="EMBL" id="CAEZXL010000006">
    <property type="protein sequence ID" value="CAB4678585.1"/>
    <property type="molecule type" value="Genomic_DNA"/>
</dbReference>
<keyword evidence="2" id="KW-0472">Membrane</keyword>
<keyword evidence="2" id="KW-0812">Transmembrane</keyword>
<dbReference type="AlphaFoldDB" id="A0A6J6N163"/>
<accession>A0A6J6N163</accession>
<name>A0A6J6N163_9ZZZZ</name>
<organism evidence="4">
    <name type="scientific">freshwater metagenome</name>
    <dbReference type="NCBI Taxonomy" id="449393"/>
    <lineage>
        <taxon>unclassified sequences</taxon>
        <taxon>metagenomes</taxon>
        <taxon>ecological metagenomes</taxon>
    </lineage>
</organism>
<reference evidence="4" key="1">
    <citation type="submission" date="2020-05" db="EMBL/GenBank/DDBJ databases">
        <authorList>
            <person name="Chiriac C."/>
            <person name="Salcher M."/>
            <person name="Ghai R."/>
            <person name="Kavagutti S V."/>
        </authorList>
    </citation>
    <scope>NUCLEOTIDE SEQUENCE</scope>
</reference>
<gene>
    <name evidence="4" type="ORF">UFOPK2373_00088</name>
</gene>
<evidence type="ECO:0000256" key="2">
    <source>
        <dbReference type="SAM" id="Phobius"/>
    </source>
</evidence>
<keyword evidence="2" id="KW-1133">Transmembrane helix</keyword>
<evidence type="ECO:0000313" key="4">
    <source>
        <dbReference type="EMBL" id="CAB4678585.1"/>
    </source>
</evidence>
<feature type="transmembrane region" description="Helical" evidence="2">
    <location>
        <begin position="56"/>
        <end position="79"/>
    </location>
</feature>
<dbReference type="InterPro" id="IPR025241">
    <property type="entry name" value="DUF4190"/>
</dbReference>
<feature type="domain" description="DUF4190" evidence="3">
    <location>
        <begin position="16"/>
        <end position="71"/>
    </location>
</feature>
<evidence type="ECO:0000259" key="3">
    <source>
        <dbReference type="Pfam" id="PF13828"/>
    </source>
</evidence>
<proteinExistence type="predicted"/>
<feature type="region of interest" description="Disordered" evidence="1">
    <location>
        <begin position="103"/>
        <end position="129"/>
    </location>
</feature>
<dbReference type="Pfam" id="PF13828">
    <property type="entry name" value="DUF4190"/>
    <property type="match status" value="1"/>
</dbReference>
<evidence type="ECO:0000256" key="1">
    <source>
        <dbReference type="SAM" id="MobiDB-lite"/>
    </source>
</evidence>